<proteinExistence type="inferred from homology"/>
<dbReference type="EC" id="4.2.1.1" evidence="3"/>
<gene>
    <name evidence="8" type="ORF">HKT17_03555</name>
</gene>
<reference evidence="8 9" key="1">
    <citation type="submission" date="2020-05" db="EMBL/GenBank/DDBJ databases">
        <title>Compete genome of Limnobacter sp. SAORIC-580.</title>
        <authorList>
            <person name="Song J."/>
            <person name="Cho J.-C."/>
        </authorList>
    </citation>
    <scope>NUCLEOTIDE SEQUENCE [LARGE SCALE GENOMIC DNA]</scope>
    <source>
        <strain evidence="8 9">SAORIC-580</strain>
    </source>
</reference>
<keyword evidence="5" id="KW-0862">Zinc</keyword>
<dbReference type="SMART" id="SM00947">
    <property type="entry name" value="Pro_CA"/>
    <property type="match status" value="1"/>
</dbReference>
<dbReference type="Gene3D" id="3.40.1050.10">
    <property type="entry name" value="Carbonic anhydrase"/>
    <property type="match status" value="1"/>
</dbReference>
<keyword evidence="9" id="KW-1185">Reference proteome</keyword>
<evidence type="ECO:0000313" key="9">
    <source>
        <dbReference type="Proteomes" id="UP000501130"/>
    </source>
</evidence>
<keyword evidence="6" id="KW-0456">Lyase</keyword>
<dbReference type="SUPFAM" id="SSF53056">
    <property type="entry name" value="beta-carbonic anhydrase, cab"/>
    <property type="match status" value="1"/>
</dbReference>
<comment type="catalytic activity">
    <reaction evidence="7">
        <text>hydrogencarbonate + H(+) = CO2 + H2O</text>
        <dbReference type="Rhea" id="RHEA:10748"/>
        <dbReference type="ChEBI" id="CHEBI:15377"/>
        <dbReference type="ChEBI" id="CHEBI:15378"/>
        <dbReference type="ChEBI" id="CHEBI:16526"/>
        <dbReference type="ChEBI" id="CHEBI:17544"/>
        <dbReference type="EC" id="4.2.1.1"/>
    </reaction>
</comment>
<organism evidence="8 9">
    <name type="scientific">Limnobacter profundi</name>
    <dbReference type="NCBI Taxonomy" id="2732163"/>
    <lineage>
        <taxon>Bacteria</taxon>
        <taxon>Pseudomonadati</taxon>
        <taxon>Pseudomonadota</taxon>
        <taxon>Betaproteobacteria</taxon>
        <taxon>Burkholderiales</taxon>
        <taxon>Burkholderiaceae</taxon>
        <taxon>Limnobacter</taxon>
    </lineage>
</organism>
<evidence type="ECO:0000256" key="2">
    <source>
        <dbReference type="ARBA" id="ARBA00006217"/>
    </source>
</evidence>
<evidence type="ECO:0000256" key="5">
    <source>
        <dbReference type="ARBA" id="ARBA00022833"/>
    </source>
</evidence>
<evidence type="ECO:0000256" key="7">
    <source>
        <dbReference type="ARBA" id="ARBA00048348"/>
    </source>
</evidence>
<evidence type="ECO:0000256" key="4">
    <source>
        <dbReference type="ARBA" id="ARBA00022723"/>
    </source>
</evidence>
<accession>A0ABX6N437</accession>
<dbReference type="PANTHER" id="PTHR11002">
    <property type="entry name" value="CARBONIC ANHYDRASE"/>
    <property type="match status" value="1"/>
</dbReference>
<comment type="similarity">
    <text evidence="2">Belongs to the beta-class carbonic anhydrase family.</text>
</comment>
<dbReference type="Pfam" id="PF00484">
    <property type="entry name" value="Pro_CA"/>
    <property type="match status" value="1"/>
</dbReference>
<evidence type="ECO:0000313" key="8">
    <source>
        <dbReference type="EMBL" id="QJR28853.1"/>
    </source>
</evidence>
<keyword evidence="4" id="KW-0479">Metal-binding</keyword>
<dbReference type="PANTHER" id="PTHR11002:SF76">
    <property type="entry name" value="CARBONIC ANHYDRASE"/>
    <property type="match status" value="1"/>
</dbReference>
<dbReference type="Proteomes" id="UP000501130">
    <property type="component" value="Chromosome"/>
</dbReference>
<dbReference type="RefSeq" id="WP_171097900.1">
    <property type="nucleotide sequence ID" value="NZ_CP053084.1"/>
</dbReference>
<dbReference type="InterPro" id="IPR036874">
    <property type="entry name" value="Carbonic_anhydrase_sf"/>
</dbReference>
<dbReference type="EMBL" id="CP053084">
    <property type="protein sequence ID" value="QJR28853.1"/>
    <property type="molecule type" value="Genomic_DNA"/>
</dbReference>
<name>A0ABX6N437_9BURK</name>
<protein>
    <recommendedName>
        <fullName evidence="3">carbonic anhydrase</fullName>
        <ecNumber evidence="3">4.2.1.1</ecNumber>
    </recommendedName>
</protein>
<sequence length="229" mass="24910">MIFSTPAPYSENRLSEMLARNAQWAGQITAQDPDYFKRLSAGQSPAFTVISCCDSRADPNTLLQSNLGELFVYKNVANQAGLNDLSLQTAIQFSIDSLKVKHILVFGHHNCGGVRIALGLHAGGAPGDWLEGVRELAHDHQLFNPASPEQANRNVDKLCELNVIQQVRLAALSPSVNAAWGRGEPVAVGGLVYSLSTGRVIDLDCTIRSRAEIDERCFSAMKAICARYQ</sequence>
<evidence type="ECO:0000256" key="1">
    <source>
        <dbReference type="ARBA" id="ARBA00001947"/>
    </source>
</evidence>
<comment type="cofactor">
    <cofactor evidence="1">
        <name>Zn(2+)</name>
        <dbReference type="ChEBI" id="CHEBI:29105"/>
    </cofactor>
</comment>
<evidence type="ECO:0000256" key="6">
    <source>
        <dbReference type="ARBA" id="ARBA00023239"/>
    </source>
</evidence>
<evidence type="ECO:0000256" key="3">
    <source>
        <dbReference type="ARBA" id="ARBA00012925"/>
    </source>
</evidence>
<dbReference type="InterPro" id="IPR001765">
    <property type="entry name" value="Carbonic_anhydrase"/>
</dbReference>